<proteinExistence type="predicted"/>
<dbReference type="InterPro" id="IPR007278">
    <property type="entry name" value="DUF397"/>
</dbReference>
<gene>
    <name evidence="2" type="ORF">GCM10010406_42550</name>
</gene>
<evidence type="ECO:0000313" key="3">
    <source>
        <dbReference type="Proteomes" id="UP001501358"/>
    </source>
</evidence>
<dbReference type="RefSeq" id="WP_344384794.1">
    <property type="nucleotide sequence ID" value="NZ_BAAATA010000030.1"/>
</dbReference>
<keyword evidence="3" id="KW-1185">Reference proteome</keyword>
<feature type="domain" description="DUF397" evidence="1">
    <location>
        <begin position="13"/>
        <end position="32"/>
    </location>
</feature>
<comment type="caution">
    <text evidence="2">The sequence shown here is derived from an EMBL/GenBank/DDBJ whole genome shotgun (WGS) entry which is preliminary data.</text>
</comment>
<dbReference type="Pfam" id="PF04149">
    <property type="entry name" value="DUF397"/>
    <property type="match status" value="2"/>
</dbReference>
<feature type="domain" description="DUF397" evidence="1">
    <location>
        <begin position="34"/>
        <end position="84"/>
    </location>
</feature>
<dbReference type="Proteomes" id="UP001501358">
    <property type="component" value="Unassembled WGS sequence"/>
</dbReference>
<evidence type="ECO:0000259" key="1">
    <source>
        <dbReference type="Pfam" id="PF04149"/>
    </source>
</evidence>
<sequence length="95" mass="9940">MNTEQIERGSADLAWFKSSYSGSQGGDCVEVAVEWRKSSHSGSEGGECVEVAACPGTVHVRDSKDRSGPVLSFSPEEWAAFVGFAQEQQAGAGGA</sequence>
<evidence type="ECO:0000313" key="2">
    <source>
        <dbReference type="EMBL" id="GAA2501550.1"/>
    </source>
</evidence>
<organism evidence="2 3">
    <name type="scientific">Streptomyces thermolineatus</name>
    <dbReference type="NCBI Taxonomy" id="44033"/>
    <lineage>
        <taxon>Bacteria</taxon>
        <taxon>Bacillati</taxon>
        <taxon>Actinomycetota</taxon>
        <taxon>Actinomycetes</taxon>
        <taxon>Kitasatosporales</taxon>
        <taxon>Streptomycetaceae</taxon>
        <taxon>Streptomyces</taxon>
    </lineage>
</organism>
<reference evidence="3" key="1">
    <citation type="journal article" date="2019" name="Int. J. Syst. Evol. Microbiol.">
        <title>The Global Catalogue of Microorganisms (GCM) 10K type strain sequencing project: providing services to taxonomists for standard genome sequencing and annotation.</title>
        <authorList>
            <consortium name="The Broad Institute Genomics Platform"/>
            <consortium name="The Broad Institute Genome Sequencing Center for Infectious Disease"/>
            <person name="Wu L."/>
            <person name="Ma J."/>
        </authorList>
    </citation>
    <scope>NUCLEOTIDE SEQUENCE [LARGE SCALE GENOMIC DNA]</scope>
    <source>
        <strain evidence="3">JCM 6307</strain>
    </source>
</reference>
<dbReference type="EMBL" id="BAAATA010000030">
    <property type="protein sequence ID" value="GAA2501550.1"/>
    <property type="molecule type" value="Genomic_DNA"/>
</dbReference>
<accession>A0ABP5ZQ65</accession>
<protein>
    <recommendedName>
        <fullName evidence="1">DUF397 domain-containing protein</fullName>
    </recommendedName>
</protein>
<name>A0ABP5ZQ65_9ACTN</name>